<evidence type="ECO:0000259" key="7">
    <source>
        <dbReference type="Pfam" id="PF04893"/>
    </source>
</evidence>
<dbReference type="Proteomes" id="UP001214854">
    <property type="component" value="Unassembled WGS sequence"/>
</dbReference>
<evidence type="ECO:0000313" key="9">
    <source>
        <dbReference type="Proteomes" id="UP001214854"/>
    </source>
</evidence>
<evidence type="ECO:0000256" key="6">
    <source>
        <dbReference type="SAM" id="Phobius"/>
    </source>
</evidence>
<feature type="transmembrane region" description="Helical" evidence="6">
    <location>
        <begin position="58"/>
        <end position="82"/>
    </location>
</feature>
<dbReference type="RefSeq" id="WP_272747194.1">
    <property type="nucleotide sequence ID" value="NZ_JAQQKX010000003.1"/>
</dbReference>
<feature type="transmembrane region" description="Helical" evidence="6">
    <location>
        <begin position="184"/>
        <end position="210"/>
    </location>
</feature>
<gene>
    <name evidence="8" type="ORF">PQU92_05450</name>
</gene>
<organism evidence="8 9">
    <name type="scientific">Asticcacaulis aquaticus</name>
    <dbReference type="NCBI Taxonomy" id="2984212"/>
    <lineage>
        <taxon>Bacteria</taxon>
        <taxon>Pseudomonadati</taxon>
        <taxon>Pseudomonadota</taxon>
        <taxon>Alphaproteobacteria</taxon>
        <taxon>Caulobacterales</taxon>
        <taxon>Caulobacteraceae</taxon>
        <taxon>Asticcacaulis</taxon>
    </lineage>
</organism>
<accession>A0ABT5HRL2</accession>
<keyword evidence="4 6" id="KW-0472">Membrane</keyword>
<name>A0ABT5HRL2_9CAUL</name>
<comment type="caution">
    <text evidence="8">The sequence shown here is derived from an EMBL/GenBank/DDBJ whole genome shotgun (WGS) entry which is preliminary data.</text>
</comment>
<evidence type="ECO:0000256" key="1">
    <source>
        <dbReference type="ARBA" id="ARBA00004141"/>
    </source>
</evidence>
<dbReference type="EMBL" id="JAQQKX010000003">
    <property type="protein sequence ID" value="MDC7682711.1"/>
    <property type="molecule type" value="Genomic_DNA"/>
</dbReference>
<reference evidence="8 9" key="1">
    <citation type="submission" date="2023-01" db="EMBL/GenBank/DDBJ databases">
        <title>Novel species of the genus Asticcacaulis isolated from rivers.</title>
        <authorList>
            <person name="Lu H."/>
        </authorList>
    </citation>
    <scope>NUCLEOTIDE SEQUENCE [LARGE SCALE GENOMIC DNA]</scope>
    <source>
        <strain evidence="8 9">BYS171W</strain>
    </source>
</reference>
<evidence type="ECO:0000256" key="3">
    <source>
        <dbReference type="ARBA" id="ARBA00022989"/>
    </source>
</evidence>
<feature type="transmembrane region" description="Helical" evidence="6">
    <location>
        <begin position="143"/>
        <end position="172"/>
    </location>
</feature>
<evidence type="ECO:0000256" key="2">
    <source>
        <dbReference type="ARBA" id="ARBA00022692"/>
    </source>
</evidence>
<dbReference type="InterPro" id="IPR006977">
    <property type="entry name" value="Yip1_dom"/>
</dbReference>
<feature type="transmembrane region" description="Helical" evidence="6">
    <location>
        <begin position="94"/>
        <end position="115"/>
    </location>
</feature>
<proteinExistence type="predicted"/>
<dbReference type="Pfam" id="PF04893">
    <property type="entry name" value="Yip1"/>
    <property type="match status" value="1"/>
</dbReference>
<protein>
    <submittedName>
        <fullName evidence="8">Yip1 family protein</fullName>
    </submittedName>
</protein>
<sequence length="406" mass="41113">MNDTPTGDIPPLPTSTPTVTSASPSLVERVKGILLRPTPEWQKIDVEPSTISGITTGYVLILAAIPAVAGFIGQSLIGISVLGITTKVSVVSGLIYAAVIYALSVASVYIAGFIIDALAPSFDGQKNNVQAFKVAAYSATASWVAGIFAAIPMLGVLGLLGIYGLYLLYTGLPILMRTPKAKSLGYTAVVVVIAIVIQIIIGAITAPILLMGTLAGGGLHTTGNVSINTPDGTVNVEGNSLETAAKRMESAAKAMQDGTAKPALDPALLDGLLPGSVAGAAKADGGTSAGGAGNYSTSEAHASYAVGTGRINLKITDIGALGAMTALGSAMKVQSSSQNGTSYEKVSTEGGKLVSERYDSAARSGSYTIVVGERIAIEAEGSDIDIATLKAAVASVDQNRAMALLK</sequence>
<evidence type="ECO:0000256" key="5">
    <source>
        <dbReference type="SAM" id="MobiDB-lite"/>
    </source>
</evidence>
<feature type="domain" description="Yip1" evidence="7">
    <location>
        <begin position="31"/>
        <end position="199"/>
    </location>
</feature>
<keyword evidence="3 6" id="KW-1133">Transmembrane helix</keyword>
<comment type="subcellular location">
    <subcellularLocation>
        <location evidence="1">Membrane</location>
        <topology evidence="1">Multi-pass membrane protein</topology>
    </subcellularLocation>
</comment>
<feature type="region of interest" description="Disordered" evidence="5">
    <location>
        <begin position="1"/>
        <end position="22"/>
    </location>
</feature>
<keyword evidence="2 6" id="KW-0812">Transmembrane</keyword>
<evidence type="ECO:0000256" key="4">
    <source>
        <dbReference type="ARBA" id="ARBA00023136"/>
    </source>
</evidence>
<evidence type="ECO:0000313" key="8">
    <source>
        <dbReference type="EMBL" id="MDC7682711.1"/>
    </source>
</evidence>
<keyword evidence="9" id="KW-1185">Reference proteome</keyword>